<dbReference type="GO" id="GO:0072330">
    <property type="term" value="P:monocarboxylic acid biosynthetic process"/>
    <property type="evidence" value="ECO:0007669"/>
    <property type="project" value="UniProtKB-ARBA"/>
</dbReference>
<evidence type="ECO:0000259" key="1">
    <source>
        <dbReference type="Pfam" id="PF00561"/>
    </source>
</evidence>
<dbReference type="SUPFAM" id="SSF53474">
    <property type="entry name" value="alpha/beta-Hydrolases"/>
    <property type="match status" value="1"/>
</dbReference>
<accession>A0A9W9LJ48</accession>
<name>A0A9W9LJ48_9EURO</name>
<dbReference type="PANTHER" id="PTHR45763:SF46">
    <property type="entry name" value="AB HYDROLASE-1 DOMAIN-CONTAINING PROTEIN"/>
    <property type="match status" value="1"/>
</dbReference>
<dbReference type="GeneID" id="81429880"/>
<reference evidence="2" key="1">
    <citation type="submission" date="2022-11" db="EMBL/GenBank/DDBJ databases">
        <authorList>
            <person name="Petersen C."/>
        </authorList>
    </citation>
    <scope>NUCLEOTIDE SEQUENCE</scope>
    <source>
        <strain evidence="2">IBT 26290</strain>
    </source>
</reference>
<dbReference type="GO" id="GO:0017000">
    <property type="term" value="P:antibiotic biosynthetic process"/>
    <property type="evidence" value="ECO:0007669"/>
    <property type="project" value="UniProtKB-ARBA"/>
</dbReference>
<gene>
    <name evidence="2" type="ORF">N7482_008580</name>
</gene>
<evidence type="ECO:0000313" key="3">
    <source>
        <dbReference type="Proteomes" id="UP001149163"/>
    </source>
</evidence>
<organism evidence="2 3">
    <name type="scientific">Penicillium canariense</name>
    <dbReference type="NCBI Taxonomy" id="189055"/>
    <lineage>
        <taxon>Eukaryota</taxon>
        <taxon>Fungi</taxon>
        <taxon>Dikarya</taxon>
        <taxon>Ascomycota</taxon>
        <taxon>Pezizomycotina</taxon>
        <taxon>Eurotiomycetes</taxon>
        <taxon>Eurotiomycetidae</taxon>
        <taxon>Eurotiales</taxon>
        <taxon>Aspergillaceae</taxon>
        <taxon>Penicillium</taxon>
    </lineage>
</organism>
<feature type="domain" description="AB hydrolase-1" evidence="1">
    <location>
        <begin position="42"/>
        <end position="127"/>
    </location>
</feature>
<dbReference type="PANTHER" id="PTHR45763">
    <property type="entry name" value="HYDROLASE, ALPHA/BETA FOLD FAMILY PROTEIN, EXPRESSED-RELATED"/>
    <property type="match status" value="1"/>
</dbReference>
<protein>
    <recommendedName>
        <fullName evidence="1">AB hydrolase-1 domain-containing protein</fullName>
    </recommendedName>
</protein>
<evidence type="ECO:0000313" key="2">
    <source>
        <dbReference type="EMBL" id="KAJ5157480.1"/>
    </source>
</evidence>
<dbReference type="Gene3D" id="3.40.50.1820">
    <property type="entry name" value="alpha/beta hydrolase"/>
    <property type="match status" value="1"/>
</dbReference>
<dbReference type="Pfam" id="PF00561">
    <property type="entry name" value="Abhydrolase_1"/>
    <property type="match status" value="1"/>
</dbReference>
<keyword evidence="3" id="KW-1185">Reference proteome</keyword>
<dbReference type="EMBL" id="JAPQKN010000006">
    <property type="protein sequence ID" value="KAJ5157480.1"/>
    <property type="molecule type" value="Genomic_DNA"/>
</dbReference>
<dbReference type="InterPro" id="IPR000073">
    <property type="entry name" value="AB_hydrolase_1"/>
</dbReference>
<reference evidence="2" key="2">
    <citation type="journal article" date="2023" name="IMA Fungus">
        <title>Comparative genomic study of the Penicillium genus elucidates a diverse pangenome and 15 lateral gene transfer events.</title>
        <authorList>
            <person name="Petersen C."/>
            <person name="Sorensen T."/>
            <person name="Nielsen M.R."/>
            <person name="Sondergaard T.E."/>
            <person name="Sorensen J.L."/>
            <person name="Fitzpatrick D.A."/>
            <person name="Frisvad J.C."/>
            <person name="Nielsen K.L."/>
        </authorList>
    </citation>
    <scope>NUCLEOTIDE SEQUENCE</scope>
    <source>
        <strain evidence="2">IBT 26290</strain>
    </source>
</reference>
<dbReference type="RefSeq" id="XP_056540469.1">
    <property type="nucleotide sequence ID" value="XM_056690704.1"/>
</dbReference>
<dbReference type="OrthoDB" id="294702at2759"/>
<proteinExistence type="predicted"/>
<dbReference type="Proteomes" id="UP001149163">
    <property type="component" value="Unassembled WGS sequence"/>
</dbReference>
<comment type="caution">
    <text evidence="2">The sequence shown here is derived from an EMBL/GenBank/DDBJ whole genome shotgun (WGS) entry which is preliminary data.</text>
</comment>
<sequence length="312" mass="34229">MASVSVLQDPSLQARHKQSIPLSDGRVLGFAEFGSLYDDATPVLAFHGWPGCRLESAVFHPSACELNVRIIGIDRPGLGLSSPRPNRKLLEWPADVRELVRHLKLERYYILGVSAGGPHALACAHEPAENELLGVGVVSGPGPWTLGTQGATLDLRVILNIVAYAPCLTRYFMNSQIVKPAQDPDPTKLEELMKSQTRNKPPADLEFIERHPDKMAIMVAGVREGFKQGADPNMQDGQLLTSDWGFDPGEITLKNIRLWYGTKDVNVPVAPGRYIAERIPHAVLREYEGDTHITIHGHASEMLKDLITGGAK</sequence>
<dbReference type="InterPro" id="IPR029058">
    <property type="entry name" value="AB_hydrolase_fold"/>
</dbReference>
<dbReference type="AlphaFoldDB" id="A0A9W9LJ48"/>